<dbReference type="InterPro" id="IPR041122">
    <property type="entry name" value="RecJ_OB"/>
</dbReference>
<feature type="domain" description="DHHA1" evidence="8">
    <location>
        <begin position="370"/>
        <end position="459"/>
    </location>
</feature>
<keyword evidence="4" id="KW-0378">Hydrolase</keyword>
<dbReference type="Proteomes" id="UP000264071">
    <property type="component" value="Unassembled WGS sequence"/>
</dbReference>
<keyword evidence="5 10" id="KW-0269">Exonuclease</keyword>
<evidence type="ECO:0000256" key="3">
    <source>
        <dbReference type="ARBA" id="ARBA00022722"/>
    </source>
</evidence>
<dbReference type="InterPro" id="IPR001667">
    <property type="entry name" value="DDH_dom"/>
</dbReference>
<evidence type="ECO:0000256" key="6">
    <source>
        <dbReference type="SAM" id="Coils"/>
    </source>
</evidence>
<dbReference type="InterPro" id="IPR004610">
    <property type="entry name" value="RecJ"/>
</dbReference>
<evidence type="ECO:0000256" key="2">
    <source>
        <dbReference type="ARBA" id="ARBA00019841"/>
    </source>
</evidence>
<comment type="caution">
    <text evidence="10">The sequence shown here is derived from an EMBL/GenBank/DDBJ whole genome shotgun (WGS) entry which is preliminary data.</text>
</comment>
<dbReference type="GO" id="GO:0003676">
    <property type="term" value="F:nucleic acid binding"/>
    <property type="evidence" value="ECO:0007669"/>
    <property type="project" value="InterPro"/>
</dbReference>
<evidence type="ECO:0000259" key="8">
    <source>
        <dbReference type="Pfam" id="PF02272"/>
    </source>
</evidence>
<dbReference type="Gene3D" id="3.90.1640.30">
    <property type="match status" value="1"/>
</dbReference>
<feature type="coiled-coil region" evidence="6">
    <location>
        <begin position="322"/>
        <end position="352"/>
    </location>
</feature>
<proteinExistence type="inferred from homology"/>
<dbReference type="PANTHER" id="PTHR30255">
    <property type="entry name" value="SINGLE-STRANDED-DNA-SPECIFIC EXONUCLEASE RECJ"/>
    <property type="match status" value="1"/>
</dbReference>
<evidence type="ECO:0000256" key="5">
    <source>
        <dbReference type="ARBA" id="ARBA00022839"/>
    </source>
</evidence>
<evidence type="ECO:0000313" key="11">
    <source>
        <dbReference type="Proteomes" id="UP000264071"/>
    </source>
</evidence>
<dbReference type="Pfam" id="PF01368">
    <property type="entry name" value="DHH"/>
    <property type="match status" value="1"/>
</dbReference>
<dbReference type="GO" id="GO:0006281">
    <property type="term" value="P:DNA repair"/>
    <property type="evidence" value="ECO:0007669"/>
    <property type="project" value="InterPro"/>
</dbReference>
<protein>
    <recommendedName>
        <fullName evidence="2">Single-stranded-DNA-specific exonuclease RecJ</fullName>
    </recommendedName>
</protein>
<dbReference type="InterPro" id="IPR051673">
    <property type="entry name" value="SSDNA_exonuclease_RecJ"/>
</dbReference>
<sequence>MVAVTTSSRPTPRQTLRPDARWVTAPQPAHEAVAQLCSALLLPESVCRLLVNRGYADVDAAKRFLRPRLEHIESPWRLHDAERAVTRIAEAVRSQETIFVHGDYDVDGMSSTALLTRVLRDLGAHHVVPFVPNRLTDGYDLGPAGVRAAQAAGARLVITCDCGTSAHAAVAELMTAGIDVIVTDHHLPGHGMPPAFAVCNPRHPACQSADKDLAAVGVAYKLALALCEVFAVSPNIAHRQLDLVALATIADVAPLRGENRVFVRYGLKLLAETTHPGLRALMRSSGLDAKPLTAGRVGFVLAPRLNAAGRIADARLGLQLLLAEREDEANVIARELEELNRARQELDRTVLDDAMRQVESPAMRDQVGFVLSREGWHAGVIGIVASRIVEHTARPAVLVAVEDGVGKGSGRSISAFDLHAGLGACADLFQRYGGHRAAAGLTMDAAQLPAFAERFDAVARAQLSADDLVPELRVDLDVSIHAVGEELEKLVRHFEPFGIGNPSPTFRADGVRLAAPTRRVGTDGLRISVDTTGGTLEGIGWGLAARMPRLDVSQAYDMAFRLERDEYRGVSRLQLKLTDVRVGGDTAANAQAPTFHTTGA</sequence>
<dbReference type="Pfam" id="PF17768">
    <property type="entry name" value="RecJ_OB"/>
    <property type="match status" value="1"/>
</dbReference>
<dbReference type="GO" id="GO:0008409">
    <property type="term" value="F:5'-3' exonuclease activity"/>
    <property type="evidence" value="ECO:0007669"/>
    <property type="project" value="InterPro"/>
</dbReference>
<gene>
    <name evidence="10" type="primary">recJ</name>
    <name evidence="10" type="ORF">DGD08_08215</name>
</gene>
<organism evidence="10 11">
    <name type="scientific">Gemmatimonas aurantiaca</name>
    <dbReference type="NCBI Taxonomy" id="173480"/>
    <lineage>
        <taxon>Bacteria</taxon>
        <taxon>Pseudomonadati</taxon>
        <taxon>Gemmatimonadota</taxon>
        <taxon>Gemmatimonadia</taxon>
        <taxon>Gemmatimonadales</taxon>
        <taxon>Gemmatimonadaceae</taxon>
        <taxon>Gemmatimonas</taxon>
    </lineage>
</organism>
<dbReference type="Pfam" id="PF02272">
    <property type="entry name" value="DHHA1"/>
    <property type="match status" value="1"/>
</dbReference>
<dbReference type="AlphaFoldDB" id="A0A3D4V7R6"/>
<keyword evidence="3" id="KW-0540">Nuclease</keyword>
<evidence type="ECO:0000256" key="4">
    <source>
        <dbReference type="ARBA" id="ARBA00022801"/>
    </source>
</evidence>
<accession>A0A3D4V7R6</accession>
<dbReference type="NCBIfam" id="TIGR00644">
    <property type="entry name" value="recJ"/>
    <property type="match status" value="1"/>
</dbReference>
<dbReference type="InterPro" id="IPR003156">
    <property type="entry name" value="DHHA1_dom"/>
</dbReference>
<evidence type="ECO:0000256" key="1">
    <source>
        <dbReference type="ARBA" id="ARBA00005915"/>
    </source>
</evidence>
<dbReference type="GO" id="GO:0006310">
    <property type="term" value="P:DNA recombination"/>
    <property type="evidence" value="ECO:0007669"/>
    <property type="project" value="InterPro"/>
</dbReference>
<evidence type="ECO:0000313" key="10">
    <source>
        <dbReference type="EMBL" id="HCT57183.1"/>
    </source>
</evidence>
<dbReference type="Gene3D" id="3.10.310.30">
    <property type="match status" value="1"/>
</dbReference>
<comment type="similarity">
    <text evidence="1">Belongs to the RecJ family.</text>
</comment>
<dbReference type="InterPro" id="IPR038763">
    <property type="entry name" value="DHH_sf"/>
</dbReference>
<dbReference type="SUPFAM" id="SSF64182">
    <property type="entry name" value="DHH phosphoesterases"/>
    <property type="match status" value="1"/>
</dbReference>
<reference evidence="10 11" key="1">
    <citation type="journal article" date="2018" name="Nat. Biotechnol.">
        <title>A standardized bacterial taxonomy based on genome phylogeny substantially revises the tree of life.</title>
        <authorList>
            <person name="Parks D.H."/>
            <person name="Chuvochina M."/>
            <person name="Waite D.W."/>
            <person name="Rinke C."/>
            <person name="Skarshewski A."/>
            <person name="Chaumeil P.A."/>
            <person name="Hugenholtz P."/>
        </authorList>
    </citation>
    <scope>NUCLEOTIDE SEQUENCE [LARGE SCALE GENOMIC DNA]</scope>
    <source>
        <strain evidence="10">UBA8844</strain>
    </source>
</reference>
<dbReference type="PANTHER" id="PTHR30255:SF2">
    <property type="entry name" value="SINGLE-STRANDED-DNA-SPECIFIC EXONUCLEASE RECJ"/>
    <property type="match status" value="1"/>
</dbReference>
<keyword evidence="6" id="KW-0175">Coiled coil</keyword>
<feature type="domain" description="RecJ OB" evidence="9">
    <location>
        <begin position="474"/>
        <end position="579"/>
    </location>
</feature>
<evidence type="ECO:0000259" key="9">
    <source>
        <dbReference type="Pfam" id="PF17768"/>
    </source>
</evidence>
<dbReference type="EMBL" id="DPIY01000007">
    <property type="protein sequence ID" value="HCT57183.1"/>
    <property type="molecule type" value="Genomic_DNA"/>
</dbReference>
<name>A0A3D4V7R6_9BACT</name>
<feature type="domain" description="DDH" evidence="7">
    <location>
        <begin position="98"/>
        <end position="248"/>
    </location>
</feature>
<evidence type="ECO:0000259" key="7">
    <source>
        <dbReference type="Pfam" id="PF01368"/>
    </source>
</evidence>